<dbReference type="InterPro" id="IPR013320">
    <property type="entry name" value="ConA-like_dom_sf"/>
</dbReference>
<protein>
    <submittedName>
        <fullName evidence="8">Beta-xylosidase</fullName>
    </submittedName>
</protein>
<feature type="active site" description="Proton acceptor" evidence="4">
    <location>
        <position position="20"/>
    </location>
</feature>
<dbReference type="PANTHER" id="PTHR42812">
    <property type="entry name" value="BETA-XYLOSIDASE"/>
    <property type="match status" value="1"/>
</dbReference>
<dbReference type="Gene3D" id="2.60.120.200">
    <property type="match status" value="1"/>
</dbReference>
<dbReference type="InterPro" id="IPR023296">
    <property type="entry name" value="Glyco_hydro_beta-prop_sf"/>
</dbReference>
<accession>A0AAD8UC57</accession>
<dbReference type="Pfam" id="PF17851">
    <property type="entry name" value="GH43_C2"/>
    <property type="match status" value="1"/>
</dbReference>
<evidence type="ECO:0000259" key="7">
    <source>
        <dbReference type="Pfam" id="PF17851"/>
    </source>
</evidence>
<keyword evidence="9" id="KW-1185">Reference proteome</keyword>
<gene>
    <name evidence="8" type="ORF">BDZ83DRAFT_591570</name>
</gene>
<comment type="similarity">
    <text evidence="1 6">Belongs to the glycosyl hydrolase 43 family.</text>
</comment>
<name>A0AAD8UC57_GLOAC</name>
<evidence type="ECO:0000256" key="2">
    <source>
        <dbReference type="ARBA" id="ARBA00022801"/>
    </source>
</evidence>
<evidence type="ECO:0000256" key="1">
    <source>
        <dbReference type="ARBA" id="ARBA00009865"/>
    </source>
</evidence>
<dbReference type="GO" id="GO:0005975">
    <property type="term" value="P:carbohydrate metabolic process"/>
    <property type="evidence" value="ECO:0007669"/>
    <property type="project" value="InterPro"/>
</dbReference>
<organism evidence="8 9">
    <name type="scientific">Glomerella acutata</name>
    <name type="common">Colletotrichum acutatum</name>
    <dbReference type="NCBI Taxonomy" id="27357"/>
    <lineage>
        <taxon>Eukaryota</taxon>
        <taxon>Fungi</taxon>
        <taxon>Dikarya</taxon>
        <taxon>Ascomycota</taxon>
        <taxon>Pezizomycotina</taxon>
        <taxon>Sordariomycetes</taxon>
        <taxon>Hypocreomycetidae</taxon>
        <taxon>Glomerellales</taxon>
        <taxon>Glomerellaceae</taxon>
        <taxon>Colletotrichum</taxon>
        <taxon>Colletotrichum acutatum species complex</taxon>
    </lineage>
</organism>
<dbReference type="InterPro" id="IPR051795">
    <property type="entry name" value="Glycosyl_Hydrlase_43"/>
</dbReference>
<dbReference type="Proteomes" id="UP001244207">
    <property type="component" value="Unassembled WGS sequence"/>
</dbReference>
<dbReference type="PANTHER" id="PTHR42812:SF17">
    <property type="entry name" value="BETA-XYLOSIDASE C-TERMINAL CONCANAVALIN A-LIKE DOMAIN-CONTAINING PROTEIN-RELATED"/>
    <property type="match status" value="1"/>
</dbReference>
<feature type="domain" description="Beta-xylosidase C-terminal Concanavalin A-like" evidence="7">
    <location>
        <begin position="337"/>
        <end position="549"/>
    </location>
</feature>
<dbReference type="SUPFAM" id="SSF75005">
    <property type="entry name" value="Arabinanase/levansucrase/invertase"/>
    <property type="match status" value="1"/>
</dbReference>
<evidence type="ECO:0000256" key="6">
    <source>
        <dbReference type="RuleBase" id="RU361187"/>
    </source>
</evidence>
<dbReference type="CDD" id="cd18833">
    <property type="entry name" value="GH43_PcXyl-like"/>
    <property type="match status" value="1"/>
</dbReference>
<evidence type="ECO:0000256" key="4">
    <source>
        <dbReference type="PIRSR" id="PIRSR606710-1"/>
    </source>
</evidence>
<dbReference type="GeneID" id="85390346"/>
<dbReference type="InterPro" id="IPR041542">
    <property type="entry name" value="GH43_C2"/>
</dbReference>
<evidence type="ECO:0000313" key="9">
    <source>
        <dbReference type="Proteomes" id="UP001244207"/>
    </source>
</evidence>
<keyword evidence="3 6" id="KW-0326">Glycosidase</keyword>
<sequence length="557" mass="61866">MVLAQNSTFTNPVLPGFYPDPSCIFVQELNHTLFCASSSFLAFPGLPITASQNLQDWSLISNAFSRQDQLPDFAGPLTETGGIWAPTLRFRNGTFFLTSTLVLDYLPVNDSSRWRNFILTTTDPYNSLSWSQPLFFEANGYDSSLFWDSDGQTYVTWAGYPDVLPGIFQAVIDLKTGEIGQALNIWNGTGGEAPEGPHIYRKDGFYYLMIAEGGTFLGHMETIARSRNVNGPYEPNPGNPILTNANTTEYFQAVGHADLFQDVIKNWWGVGHAIRINFDNKAIPMGRETVLFPVTWDTGEWPVMSPVRGRMSGWASPSPVNNLVHSYTTVVVDDNIDFVKKERPKHLVHWRYPNDTLYNFTPTEEHCGLQLLPSAGNLSSTKYNDGASDAVTLLLRRQSHSFFTFSVDFDISHMSDVDEVGATVFISEATHFSLGITQPASAETNGTARKAAQLRFRGNYNDVSTERVVPTMLLPVLEEQRMTLEIKACNTTHYAFSASPTAHQSAMKIVDYAPAALLRPIFTGALVGIYATSNGENSRGHICIPGWRYQGDGQLRD</sequence>
<dbReference type="AlphaFoldDB" id="A0AAD8UC57"/>
<feature type="site" description="Important for catalytic activity, responsible for pKa modulation of the active site Glu and correct orientation of both the proton donor and substrate" evidence="5">
    <location>
        <position position="142"/>
    </location>
</feature>
<feature type="active site" description="Proton donor" evidence="4">
    <location>
        <position position="195"/>
    </location>
</feature>
<dbReference type="RefSeq" id="XP_060358744.1">
    <property type="nucleotide sequence ID" value="XM_060506447.1"/>
</dbReference>
<dbReference type="Pfam" id="PF04616">
    <property type="entry name" value="Glyco_hydro_43"/>
    <property type="match status" value="1"/>
</dbReference>
<dbReference type="GO" id="GO:0004553">
    <property type="term" value="F:hydrolase activity, hydrolyzing O-glycosyl compounds"/>
    <property type="evidence" value="ECO:0007669"/>
    <property type="project" value="InterPro"/>
</dbReference>
<reference evidence="8" key="1">
    <citation type="submission" date="2021-12" db="EMBL/GenBank/DDBJ databases">
        <title>Comparative genomics, transcriptomics and evolutionary studies reveal genomic signatures of adaptation to plant cell wall in hemibiotrophic fungi.</title>
        <authorList>
            <consortium name="DOE Joint Genome Institute"/>
            <person name="Baroncelli R."/>
            <person name="Diaz J.F."/>
            <person name="Benocci T."/>
            <person name="Peng M."/>
            <person name="Battaglia E."/>
            <person name="Haridas S."/>
            <person name="Andreopoulos W."/>
            <person name="Labutti K."/>
            <person name="Pangilinan J."/>
            <person name="Floch G.L."/>
            <person name="Makela M.R."/>
            <person name="Henrissat B."/>
            <person name="Grigoriev I.V."/>
            <person name="Crouch J.A."/>
            <person name="De Vries R.P."/>
            <person name="Sukno S.A."/>
            <person name="Thon M.R."/>
        </authorList>
    </citation>
    <scope>NUCLEOTIDE SEQUENCE</scope>
    <source>
        <strain evidence="8">CBS 112980</strain>
    </source>
</reference>
<evidence type="ECO:0000256" key="3">
    <source>
        <dbReference type="ARBA" id="ARBA00023295"/>
    </source>
</evidence>
<comment type="caution">
    <text evidence="8">The sequence shown here is derived from an EMBL/GenBank/DDBJ whole genome shotgun (WGS) entry which is preliminary data.</text>
</comment>
<dbReference type="Gene3D" id="2.115.10.20">
    <property type="entry name" value="Glycosyl hydrolase domain, family 43"/>
    <property type="match status" value="1"/>
</dbReference>
<dbReference type="InterPro" id="IPR006710">
    <property type="entry name" value="Glyco_hydro_43"/>
</dbReference>
<dbReference type="EMBL" id="JAHMHS010000174">
    <property type="protein sequence ID" value="KAK1710048.1"/>
    <property type="molecule type" value="Genomic_DNA"/>
</dbReference>
<dbReference type="SUPFAM" id="SSF49899">
    <property type="entry name" value="Concanavalin A-like lectins/glucanases"/>
    <property type="match status" value="1"/>
</dbReference>
<keyword evidence="2 6" id="KW-0378">Hydrolase</keyword>
<proteinExistence type="inferred from homology"/>
<evidence type="ECO:0000313" key="8">
    <source>
        <dbReference type="EMBL" id="KAK1710048.1"/>
    </source>
</evidence>
<evidence type="ECO:0000256" key="5">
    <source>
        <dbReference type="PIRSR" id="PIRSR606710-2"/>
    </source>
</evidence>